<evidence type="ECO:0000313" key="2">
    <source>
        <dbReference type="Proteomes" id="UP000233551"/>
    </source>
</evidence>
<name>A0A2I0IC19_PUNGR</name>
<sequence>MSATNGEGLFTSSYHIIASSSSSSEEEEEDPGLFLCGPLSIPHFPSFLPEEHETLATHHRCPSPPTRPKLLSNISAIIALPWGNLELLGPFESKEASYISGLAQFGATRSFFIVMI</sequence>
<gene>
    <name evidence="1" type="ORF">CRG98_038048</name>
</gene>
<reference evidence="1 2" key="1">
    <citation type="submission" date="2017-11" db="EMBL/GenBank/DDBJ databases">
        <title>De-novo sequencing of pomegranate (Punica granatum L.) genome.</title>
        <authorList>
            <person name="Akparov Z."/>
            <person name="Amiraslanov A."/>
            <person name="Hajiyeva S."/>
            <person name="Abbasov M."/>
            <person name="Kaur K."/>
            <person name="Hamwieh A."/>
            <person name="Solovyev V."/>
            <person name="Salamov A."/>
            <person name="Braich B."/>
            <person name="Kosarev P."/>
            <person name="Mahmoud A."/>
            <person name="Hajiyev E."/>
            <person name="Babayeva S."/>
            <person name="Izzatullayeva V."/>
            <person name="Mammadov A."/>
            <person name="Mammadov A."/>
            <person name="Sharifova S."/>
            <person name="Ojaghi J."/>
            <person name="Eynullazada K."/>
            <person name="Bayramov B."/>
            <person name="Abdulazimova A."/>
            <person name="Shahmuradov I."/>
        </authorList>
    </citation>
    <scope>NUCLEOTIDE SEQUENCE [LARGE SCALE GENOMIC DNA]</scope>
    <source>
        <strain evidence="2">cv. AG2017</strain>
        <tissue evidence="1">Leaf</tissue>
    </source>
</reference>
<keyword evidence="2" id="KW-1185">Reference proteome</keyword>
<evidence type="ECO:0000313" key="1">
    <source>
        <dbReference type="EMBL" id="PKI41537.1"/>
    </source>
</evidence>
<comment type="caution">
    <text evidence="1">The sequence shown here is derived from an EMBL/GenBank/DDBJ whole genome shotgun (WGS) entry which is preliminary data.</text>
</comment>
<organism evidence="1 2">
    <name type="scientific">Punica granatum</name>
    <name type="common">Pomegranate</name>
    <dbReference type="NCBI Taxonomy" id="22663"/>
    <lineage>
        <taxon>Eukaryota</taxon>
        <taxon>Viridiplantae</taxon>
        <taxon>Streptophyta</taxon>
        <taxon>Embryophyta</taxon>
        <taxon>Tracheophyta</taxon>
        <taxon>Spermatophyta</taxon>
        <taxon>Magnoliopsida</taxon>
        <taxon>eudicotyledons</taxon>
        <taxon>Gunneridae</taxon>
        <taxon>Pentapetalae</taxon>
        <taxon>rosids</taxon>
        <taxon>malvids</taxon>
        <taxon>Myrtales</taxon>
        <taxon>Lythraceae</taxon>
        <taxon>Punica</taxon>
    </lineage>
</organism>
<accession>A0A2I0IC19</accession>
<dbReference type="Proteomes" id="UP000233551">
    <property type="component" value="Unassembled WGS sequence"/>
</dbReference>
<protein>
    <submittedName>
        <fullName evidence="1">Uncharacterized protein</fullName>
    </submittedName>
</protein>
<proteinExistence type="predicted"/>
<dbReference type="AlphaFoldDB" id="A0A2I0IC19"/>
<dbReference type="EMBL" id="PGOL01003346">
    <property type="protein sequence ID" value="PKI41537.1"/>
    <property type="molecule type" value="Genomic_DNA"/>
</dbReference>